<evidence type="ECO:0000256" key="1">
    <source>
        <dbReference type="SAM" id="Phobius"/>
    </source>
</evidence>
<evidence type="ECO:0000313" key="3">
    <source>
        <dbReference type="Proteomes" id="UP001208656"/>
    </source>
</evidence>
<gene>
    <name evidence="2" type="ORF">OEV82_05610</name>
</gene>
<reference evidence="2 3" key="1">
    <citation type="submission" date="2022-10" db="EMBL/GenBank/DDBJ databases">
        <title>Description of Fervidibacillus gen. nov. in the family Fervidibacillaceae fam. nov. with two species, Fervidibacillus albus sp. nov., and Fervidibacillus halotolerans sp. nov., isolated from tidal flat sediments.</title>
        <authorList>
            <person name="Kwon K.K."/>
            <person name="Yang S.-H."/>
        </authorList>
    </citation>
    <scope>NUCLEOTIDE SEQUENCE [LARGE SCALE GENOMIC DNA]</scope>
    <source>
        <strain evidence="2 3">DSM 23332</strain>
    </source>
</reference>
<sequence length="228" mass="26452">MKQTSIMYGITAVCEWIMRFSVINILWIIFNFPISWLVLNLIFANDWSSLIIFFILIVLLAPIVFFPATQAMFAVVREWILGHESNSLIKSYWHHYKKNYRKSTIAGFIMTTLWLGLLTNIVYFSQSNALLMFLLIFLGVVLFVFTVNFFSVMAHYHLGIKDLMKNTFAITFGSPLLFITIIICGVLLVYICSQAWYVLTFFAGSLFAFLSFSAFYRLFLKLLKGKQQ</sequence>
<feature type="transmembrane region" description="Helical" evidence="1">
    <location>
        <begin position="105"/>
        <end position="124"/>
    </location>
</feature>
<feature type="transmembrane region" description="Helical" evidence="1">
    <location>
        <begin position="50"/>
        <end position="76"/>
    </location>
</feature>
<dbReference type="InterPro" id="IPR006938">
    <property type="entry name" value="DUF624"/>
</dbReference>
<dbReference type="EMBL" id="JAOUSE010000010">
    <property type="protein sequence ID" value="MCU9593927.1"/>
    <property type="molecule type" value="Genomic_DNA"/>
</dbReference>
<feature type="transmembrane region" description="Helical" evidence="1">
    <location>
        <begin position="130"/>
        <end position="156"/>
    </location>
</feature>
<evidence type="ECO:0000313" key="2">
    <source>
        <dbReference type="EMBL" id="MCU9593927.1"/>
    </source>
</evidence>
<protein>
    <submittedName>
        <fullName evidence="2">DUF624 domain-containing protein</fullName>
    </submittedName>
</protein>
<feature type="transmembrane region" description="Helical" evidence="1">
    <location>
        <begin position="21"/>
        <end position="44"/>
    </location>
</feature>
<dbReference type="Pfam" id="PF04854">
    <property type="entry name" value="DUF624"/>
    <property type="match status" value="1"/>
</dbReference>
<feature type="transmembrane region" description="Helical" evidence="1">
    <location>
        <begin position="168"/>
        <end position="191"/>
    </location>
</feature>
<comment type="caution">
    <text evidence="2">The sequence shown here is derived from an EMBL/GenBank/DDBJ whole genome shotgun (WGS) entry which is preliminary data.</text>
</comment>
<keyword evidence="1" id="KW-0472">Membrane</keyword>
<organism evidence="2 3">
    <name type="scientific">Pallidibacillus thermolactis</name>
    <dbReference type="NCBI Taxonomy" id="251051"/>
    <lineage>
        <taxon>Bacteria</taxon>
        <taxon>Bacillati</taxon>
        <taxon>Bacillota</taxon>
        <taxon>Bacilli</taxon>
        <taxon>Bacillales</taxon>
        <taxon>Bacillaceae</taxon>
        <taxon>Pallidibacillus</taxon>
    </lineage>
</organism>
<dbReference type="Proteomes" id="UP001208656">
    <property type="component" value="Unassembled WGS sequence"/>
</dbReference>
<accession>A0ABT2WIQ2</accession>
<dbReference type="RefSeq" id="WP_173657955.1">
    <property type="nucleotide sequence ID" value="NZ_JAOUSE010000010.1"/>
</dbReference>
<keyword evidence="3" id="KW-1185">Reference proteome</keyword>
<proteinExistence type="predicted"/>
<keyword evidence="1" id="KW-1133">Transmembrane helix</keyword>
<name>A0ABT2WIQ2_9BACI</name>
<feature type="transmembrane region" description="Helical" evidence="1">
    <location>
        <begin position="197"/>
        <end position="219"/>
    </location>
</feature>
<keyword evidence="1" id="KW-0812">Transmembrane</keyword>